<name>A0A059E306_9PROT</name>
<gene>
    <name evidence="1" type="ORF">HY36_16165</name>
</gene>
<proteinExistence type="predicted"/>
<reference evidence="1 2" key="1">
    <citation type="journal article" date="2014" name="Antonie Van Leeuwenhoek">
        <title>Hyphomonas beringensis sp. nov. and Hyphomonas chukchiensis sp. nov., isolated from surface seawater of the Bering Sea and Chukchi Sea.</title>
        <authorList>
            <person name="Li C."/>
            <person name="Lai Q."/>
            <person name="Li G."/>
            <person name="Dong C."/>
            <person name="Wang J."/>
            <person name="Liao Y."/>
            <person name="Shao Z."/>
        </authorList>
    </citation>
    <scope>NUCLEOTIDE SEQUENCE [LARGE SCALE GENOMIC DNA]</scope>
    <source>
        <strain evidence="1 2">22II1-22F38</strain>
    </source>
</reference>
<accession>A0A059E306</accession>
<sequence>MMALEGIWDAASSERDRTRRGGEGMIAFWFIVRRSEQFLVRAFAM</sequence>
<comment type="caution">
    <text evidence="1">The sequence shown here is derived from an EMBL/GenBank/DDBJ whole genome shotgun (WGS) entry which is preliminary data.</text>
</comment>
<dbReference type="Proteomes" id="UP000024547">
    <property type="component" value="Unassembled WGS sequence"/>
</dbReference>
<evidence type="ECO:0000313" key="2">
    <source>
        <dbReference type="Proteomes" id="UP000024547"/>
    </source>
</evidence>
<protein>
    <submittedName>
        <fullName evidence="1">Uncharacterized protein</fullName>
    </submittedName>
</protein>
<dbReference type="STRING" id="1280948.HY36_16165"/>
<keyword evidence="2" id="KW-1185">Reference proteome</keyword>
<dbReference type="AlphaFoldDB" id="A0A059E306"/>
<organism evidence="1 2">
    <name type="scientific">Hyphomonas atlantica</name>
    <dbReference type="NCBI Taxonomy" id="1280948"/>
    <lineage>
        <taxon>Bacteria</taxon>
        <taxon>Pseudomonadati</taxon>
        <taxon>Pseudomonadota</taxon>
        <taxon>Alphaproteobacteria</taxon>
        <taxon>Hyphomonadales</taxon>
        <taxon>Hyphomonadaceae</taxon>
        <taxon>Hyphomonas</taxon>
    </lineage>
</organism>
<evidence type="ECO:0000313" key="1">
    <source>
        <dbReference type="EMBL" id="KCZ62023.1"/>
    </source>
</evidence>
<dbReference type="EMBL" id="AWFH01000011">
    <property type="protein sequence ID" value="KCZ62023.1"/>
    <property type="molecule type" value="Genomic_DNA"/>
</dbReference>